<comment type="cofactor">
    <cofactor evidence="14 15">
        <name>Mn(2+)</name>
        <dbReference type="ChEBI" id="CHEBI:29035"/>
    </cofactor>
    <cofactor evidence="14 15">
        <name>Mg(2+)</name>
        <dbReference type="ChEBI" id="CHEBI:18420"/>
    </cofactor>
    <text evidence="14 15">Manganese or magnesium. Binds 1 divalent metal ion per monomer in the absence of substrate. May bind a second metal ion after substrate binding.</text>
</comment>
<dbReference type="PATRIC" id="fig|45074.5.peg.1020"/>
<dbReference type="STRING" id="45074.Lsan_0965"/>
<dbReference type="GO" id="GO:0030145">
    <property type="term" value="F:manganese ion binding"/>
    <property type="evidence" value="ECO:0007669"/>
    <property type="project" value="UniProtKB-UniRule"/>
</dbReference>
<dbReference type="InterPro" id="IPR024567">
    <property type="entry name" value="RNase_HII/HIII_dom"/>
</dbReference>
<dbReference type="CDD" id="cd07182">
    <property type="entry name" value="RNase_HII_bacteria_HII_like"/>
    <property type="match status" value="1"/>
</dbReference>
<dbReference type="GO" id="GO:0006298">
    <property type="term" value="P:mismatch repair"/>
    <property type="evidence" value="ECO:0007669"/>
    <property type="project" value="TreeGrafter"/>
</dbReference>
<evidence type="ECO:0000256" key="4">
    <source>
        <dbReference type="ARBA" id="ARBA00004496"/>
    </source>
</evidence>
<comment type="cofactor">
    <cofactor evidence="2">
        <name>Mg(2+)</name>
        <dbReference type="ChEBI" id="CHEBI:18420"/>
    </cofactor>
</comment>
<dbReference type="GO" id="GO:0043137">
    <property type="term" value="P:DNA replication, removal of RNA primer"/>
    <property type="evidence" value="ECO:0007669"/>
    <property type="project" value="TreeGrafter"/>
</dbReference>
<proteinExistence type="inferred from homology"/>
<comment type="caution">
    <text evidence="18">The sequence shown here is derived from an EMBL/GenBank/DDBJ whole genome shotgun (WGS) entry which is preliminary data.</text>
</comment>
<dbReference type="PROSITE" id="PS51975">
    <property type="entry name" value="RNASE_H_2"/>
    <property type="match status" value="1"/>
</dbReference>
<evidence type="ECO:0000256" key="11">
    <source>
        <dbReference type="ARBA" id="ARBA00022759"/>
    </source>
</evidence>
<dbReference type="GO" id="GO:0032299">
    <property type="term" value="C:ribonuclease H2 complex"/>
    <property type="evidence" value="ECO:0007669"/>
    <property type="project" value="TreeGrafter"/>
</dbReference>
<dbReference type="Pfam" id="PF01351">
    <property type="entry name" value="RNase_HII"/>
    <property type="match status" value="1"/>
</dbReference>
<accession>A0A0W0Z334</accession>
<keyword evidence="13 14" id="KW-0464">Manganese</keyword>
<dbReference type="PANTHER" id="PTHR10954">
    <property type="entry name" value="RIBONUCLEASE H2 SUBUNIT A"/>
    <property type="match status" value="1"/>
</dbReference>
<comment type="function">
    <text evidence="3 14 16">Endonuclease that specifically degrades the RNA of RNA-DNA hybrids.</text>
</comment>
<dbReference type="GO" id="GO:0004523">
    <property type="term" value="F:RNA-DNA hybrid ribonuclease activity"/>
    <property type="evidence" value="ECO:0007669"/>
    <property type="project" value="UniProtKB-UniRule"/>
</dbReference>
<gene>
    <name evidence="18" type="primary">rnhB_1</name>
    <name evidence="14" type="synonym">rnhB</name>
    <name evidence="18" type="ORF">Lsan_0965</name>
</gene>
<comment type="subcellular location">
    <subcellularLocation>
        <location evidence="4 14">Cytoplasm</location>
    </subcellularLocation>
</comment>
<evidence type="ECO:0000256" key="15">
    <source>
        <dbReference type="PROSITE-ProRule" id="PRU01319"/>
    </source>
</evidence>
<name>A0A0W0Z334_9GAMM</name>
<evidence type="ECO:0000259" key="17">
    <source>
        <dbReference type="PROSITE" id="PS51975"/>
    </source>
</evidence>
<dbReference type="InterPro" id="IPR012337">
    <property type="entry name" value="RNaseH-like_sf"/>
</dbReference>
<evidence type="ECO:0000256" key="6">
    <source>
        <dbReference type="ARBA" id="ARBA00012180"/>
    </source>
</evidence>
<evidence type="ECO:0000256" key="5">
    <source>
        <dbReference type="ARBA" id="ARBA00007383"/>
    </source>
</evidence>
<evidence type="ECO:0000256" key="14">
    <source>
        <dbReference type="HAMAP-Rule" id="MF_00052"/>
    </source>
</evidence>
<feature type="binding site" evidence="14 15">
    <location>
        <position position="98"/>
    </location>
    <ligand>
        <name>a divalent metal cation</name>
        <dbReference type="ChEBI" id="CHEBI:60240"/>
    </ligand>
</feature>
<comment type="similarity">
    <text evidence="5 14 16">Belongs to the RNase HII family.</text>
</comment>
<dbReference type="EC" id="3.1.26.4" evidence="6 14"/>
<evidence type="ECO:0000313" key="19">
    <source>
        <dbReference type="Proteomes" id="UP000054703"/>
    </source>
</evidence>
<evidence type="ECO:0000256" key="3">
    <source>
        <dbReference type="ARBA" id="ARBA00004065"/>
    </source>
</evidence>
<keyword evidence="11 14" id="KW-0255">Endonuclease</keyword>
<comment type="catalytic activity">
    <reaction evidence="1 14 15 16">
        <text>Endonucleolytic cleavage to 5'-phosphomonoester.</text>
        <dbReference type="EC" id="3.1.26.4"/>
    </reaction>
</comment>
<dbReference type="SUPFAM" id="SSF53098">
    <property type="entry name" value="Ribonuclease H-like"/>
    <property type="match status" value="1"/>
</dbReference>
<dbReference type="OrthoDB" id="9803420at2"/>
<evidence type="ECO:0000256" key="2">
    <source>
        <dbReference type="ARBA" id="ARBA00001946"/>
    </source>
</evidence>
<dbReference type="EMBL" id="LNYU01000024">
    <property type="protein sequence ID" value="KTD63532.1"/>
    <property type="molecule type" value="Genomic_DNA"/>
</dbReference>
<keyword evidence="8 14" id="KW-0963">Cytoplasm</keyword>
<protein>
    <recommendedName>
        <fullName evidence="7 14">Ribonuclease HII</fullName>
        <shortName evidence="14">RNase HII</shortName>
        <ecNumber evidence="6 14">3.1.26.4</ecNumber>
    </recommendedName>
</protein>
<feature type="domain" description="RNase H type-2" evidence="17">
    <location>
        <begin position="2"/>
        <end position="187"/>
    </location>
</feature>
<dbReference type="InterPro" id="IPR036397">
    <property type="entry name" value="RNaseH_sf"/>
</dbReference>
<dbReference type="GO" id="GO:0003723">
    <property type="term" value="F:RNA binding"/>
    <property type="evidence" value="ECO:0007669"/>
    <property type="project" value="UniProtKB-UniRule"/>
</dbReference>
<evidence type="ECO:0000256" key="7">
    <source>
        <dbReference type="ARBA" id="ARBA00019179"/>
    </source>
</evidence>
<dbReference type="Proteomes" id="UP000054703">
    <property type="component" value="Unassembled WGS sequence"/>
</dbReference>
<sequence>MILIAGVDEAGRGPLAGPLITAAVILRQPILGLTDSKKLTSKQREQFTLQIKQEALYYAYGRVEVEEIDVLNIHHATLLAMQRAIDALPVIPQKVLIDGLHTPKIAINCEAIVHGDLLINVISAASILAKVARDAEMVSLDALYPGYGFATHKGYATKGHRESLNRLGPCAIHRKSFNQVSMIKNDK</sequence>
<evidence type="ECO:0000256" key="13">
    <source>
        <dbReference type="ARBA" id="ARBA00023211"/>
    </source>
</evidence>
<dbReference type="RefSeq" id="WP_058513401.1">
    <property type="nucleotide sequence ID" value="NZ_CAAAIH010000022.1"/>
</dbReference>
<dbReference type="NCBIfam" id="NF000595">
    <property type="entry name" value="PRK00015.1-3"/>
    <property type="match status" value="1"/>
</dbReference>
<evidence type="ECO:0000313" key="18">
    <source>
        <dbReference type="EMBL" id="KTD63532.1"/>
    </source>
</evidence>
<evidence type="ECO:0000256" key="8">
    <source>
        <dbReference type="ARBA" id="ARBA00022490"/>
    </source>
</evidence>
<dbReference type="AlphaFoldDB" id="A0A0W0Z334"/>
<dbReference type="NCBIfam" id="NF000596">
    <property type="entry name" value="PRK00015.1-4"/>
    <property type="match status" value="1"/>
</dbReference>
<evidence type="ECO:0000256" key="16">
    <source>
        <dbReference type="RuleBase" id="RU003515"/>
    </source>
</evidence>
<evidence type="ECO:0000256" key="9">
    <source>
        <dbReference type="ARBA" id="ARBA00022722"/>
    </source>
</evidence>
<dbReference type="PANTHER" id="PTHR10954:SF18">
    <property type="entry name" value="RIBONUCLEASE HII"/>
    <property type="match status" value="1"/>
</dbReference>
<evidence type="ECO:0000256" key="10">
    <source>
        <dbReference type="ARBA" id="ARBA00022723"/>
    </source>
</evidence>
<dbReference type="GO" id="GO:0005737">
    <property type="term" value="C:cytoplasm"/>
    <property type="evidence" value="ECO:0007669"/>
    <property type="project" value="UniProtKB-SubCell"/>
</dbReference>
<evidence type="ECO:0000256" key="12">
    <source>
        <dbReference type="ARBA" id="ARBA00022801"/>
    </source>
</evidence>
<dbReference type="InterPro" id="IPR001352">
    <property type="entry name" value="RNase_HII/HIII"/>
</dbReference>
<keyword evidence="12 14" id="KW-0378">Hydrolase</keyword>
<feature type="binding site" evidence="14 15">
    <location>
        <position position="8"/>
    </location>
    <ligand>
        <name>a divalent metal cation</name>
        <dbReference type="ChEBI" id="CHEBI:60240"/>
    </ligand>
</feature>
<keyword evidence="9 14" id="KW-0540">Nuclease</keyword>
<dbReference type="Gene3D" id="3.30.420.10">
    <property type="entry name" value="Ribonuclease H-like superfamily/Ribonuclease H"/>
    <property type="match status" value="1"/>
</dbReference>
<reference evidence="18 19" key="1">
    <citation type="submission" date="2015-11" db="EMBL/GenBank/DDBJ databases">
        <title>Genomic analysis of 38 Legionella species identifies large and diverse effector repertoires.</title>
        <authorList>
            <person name="Burstein D."/>
            <person name="Amaro F."/>
            <person name="Zusman T."/>
            <person name="Lifshitz Z."/>
            <person name="Cohen O."/>
            <person name="Gilbert J.A."/>
            <person name="Pupko T."/>
            <person name="Shuman H.A."/>
            <person name="Segal G."/>
        </authorList>
    </citation>
    <scope>NUCLEOTIDE SEQUENCE [LARGE SCALE GENOMIC DNA]</scope>
    <source>
        <strain evidence="18 19">SC-63-C7</strain>
    </source>
</reference>
<keyword evidence="19" id="KW-1185">Reference proteome</keyword>
<keyword evidence="10 14" id="KW-0479">Metal-binding</keyword>
<dbReference type="InterPro" id="IPR022898">
    <property type="entry name" value="RNase_HII"/>
</dbReference>
<evidence type="ECO:0000256" key="1">
    <source>
        <dbReference type="ARBA" id="ARBA00000077"/>
    </source>
</evidence>
<dbReference type="HAMAP" id="MF_00052_B">
    <property type="entry name" value="RNase_HII_B"/>
    <property type="match status" value="1"/>
</dbReference>
<organism evidence="18 19">
    <name type="scientific">Legionella santicrucis</name>
    <dbReference type="NCBI Taxonomy" id="45074"/>
    <lineage>
        <taxon>Bacteria</taxon>
        <taxon>Pseudomonadati</taxon>
        <taxon>Pseudomonadota</taxon>
        <taxon>Gammaproteobacteria</taxon>
        <taxon>Legionellales</taxon>
        <taxon>Legionellaceae</taxon>
        <taxon>Legionella</taxon>
    </lineage>
</organism>
<feature type="binding site" evidence="14 15">
    <location>
        <position position="9"/>
    </location>
    <ligand>
        <name>a divalent metal cation</name>
        <dbReference type="ChEBI" id="CHEBI:60240"/>
    </ligand>
</feature>